<gene>
    <name evidence="4" type="ORF">AAIR29_12015</name>
</gene>
<dbReference type="Gene3D" id="6.10.250.2650">
    <property type="match status" value="1"/>
</dbReference>
<sequence length="353" mass="40504">MSFKNLNLRLSELDSCIEEYCKEQNIRYELKSQNKSKKDYEILRPGQEPAKLTVYLTKKGTTTLQHSQGKNPELSLQVAEHILRQLCDLEISNLNMSIAGIDEALIELIRERIEEVRESNNIVIKEIDINGGIQLTLESGTYQDKLILSYYKNTKRLQIQGRPLSCYNEVAYALTAQLDTETLSKILYKKDEDDHNIIRPEMAVELVKRNLPKAFDQLPELIQKLLISSNCIKSASPNLPEYSLLTYAELRSLEGVIKRHLIDNGISQPPRNVGEVFELSRTKKAIGLGESYKTSYSGNKLNEVLNAYSYYYQRRHSLFHVEYFTESTSTISTLEGAINICNKVYELIEDIYS</sequence>
<evidence type="ECO:0000259" key="2">
    <source>
        <dbReference type="Pfam" id="PF19034"/>
    </source>
</evidence>
<dbReference type="Gene3D" id="3.30.310.240">
    <property type="entry name" value="Bacterial toxin RNase RnlA/LsoA, N-terminal domain"/>
    <property type="match status" value="1"/>
</dbReference>
<dbReference type="RefSeq" id="WP_299221593.1">
    <property type="nucleotide sequence ID" value="NZ_JBDGHN010000007.1"/>
</dbReference>
<feature type="domain" description="Bacterial toxin RNase RnlA/LsoA N-terminal" evidence="3">
    <location>
        <begin position="3"/>
        <end position="82"/>
    </location>
</feature>
<feature type="domain" description="Bacterial toxin RNase RnlA/LsoA DBD" evidence="2">
    <location>
        <begin position="203"/>
        <end position="322"/>
    </location>
</feature>
<dbReference type="InterPro" id="IPR031845">
    <property type="entry name" value="RnlA_toxin_NRD"/>
</dbReference>
<organism evidence="4 5">
    <name type="scientific">Psychrobacter saeujeotis</name>
    <dbReference type="NCBI Taxonomy" id="3143436"/>
    <lineage>
        <taxon>Bacteria</taxon>
        <taxon>Pseudomonadati</taxon>
        <taxon>Pseudomonadota</taxon>
        <taxon>Gammaproteobacteria</taxon>
        <taxon>Moraxellales</taxon>
        <taxon>Moraxellaceae</taxon>
        <taxon>Psychrobacter</taxon>
    </lineage>
</organism>
<evidence type="ECO:0000313" key="4">
    <source>
        <dbReference type="EMBL" id="MEN2752354.1"/>
    </source>
</evidence>
<dbReference type="Pfam" id="PF19034">
    <property type="entry name" value="RnlA-toxin_DBD"/>
    <property type="match status" value="1"/>
</dbReference>
<evidence type="ECO:0000313" key="5">
    <source>
        <dbReference type="Proteomes" id="UP001461960"/>
    </source>
</evidence>
<proteinExistence type="predicted"/>
<dbReference type="Pfam" id="PF19417">
    <property type="entry name" value="RnlA_toxin_N"/>
    <property type="match status" value="1"/>
</dbReference>
<reference evidence="4 5" key="1">
    <citation type="submission" date="2024-05" db="EMBL/GenBank/DDBJ databases">
        <authorList>
            <person name="Kim H.-Y."/>
            <person name="Kim E."/>
            <person name="Cai Y."/>
            <person name="Yang S.-M."/>
            <person name="Lee W."/>
        </authorList>
    </citation>
    <scope>NUCLEOTIDE SEQUENCE [LARGE SCALE GENOMIC DNA]</scope>
    <source>
        <strain evidence="4 5">FBL11</strain>
    </source>
</reference>
<dbReference type="Gene3D" id="3.30.160.690">
    <property type="entry name" value="Bacterial toxin RNase RnlA/LsoA, N repeated domain"/>
    <property type="match status" value="1"/>
</dbReference>
<dbReference type="Gene3D" id="1.10.8.1130">
    <property type="entry name" value="Bacterial toxin RNase RnlA/LsoA, C-terminal Dmd-binding domain"/>
    <property type="match status" value="1"/>
</dbReference>
<dbReference type="EMBL" id="JBDGHN010000007">
    <property type="protein sequence ID" value="MEN2752354.1"/>
    <property type="molecule type" value="Genomic_DNA"/>
</dbReference>
<comment type="caution">
    <text evidence="4">The sequence shown here is derived from an EMBL/GenBank/DDBJ whole genome shotgun (WGS) entry which is preliminary data.</text>
</comment>
<dbReference type="Proteomes" id="UP001461960">
    <property type="component" value="Unassembled WGS sequence"/>
</dbReference>
<keyword evidence="5" id="KW-1185">Reference proteome</keyword>
<dbReference type="InterPro" id="IPR043994">
    <property type="entry name" value="RnlA/LsoA-toxin_DBD"/>
</dbReference>
<dbReference type="InterPro" id="IPR045837">
    <property type="entry name" value="RnlA_toxin_N"/>
</dbReference>
<accession>A0ABU9XBR1</accession>
<dbReference type="Pfam" id="PF15935">
    <property type="entry name" value="RnlA_toxin"/>
    <property type="match status" value="1"/>
</dbReference>
<name>A0ABU9XBR1_9GAMM</name>
<evidence type="ECO:0000259" key="3">
    <source>
        <dbReference type="Pfam" id="PF19417"/>
    </source>
</evidence>
<evidence type="ECO:0000259" key="1">
    <source>
        <dbReference type="Pfam" id="PF15935"/>
    </source>
</evidence>
<protein>
    <submittedName>
        <fullName evidence="4">Type II toxin-antitoxin system RnlA family toxin</fullName>
    </submittedName>
</protein>
<feature type="domain" description="Bacterial toxin RNase RnlA/LsoA N-terminal repeated" evidence="1">
    <location>
        <begin position="104"/>
        <end position="179"/>
    </location>
</feature>